<evidence type="ECO:0000313" key="3">
    <source>
        <dbReference type="Proteomes" id="UP000198729"/>
    </source>
</evidence>
<sequence>MLRKKIISAVIIFFFTISSFPLQAESAPAVTTLPTNEGIVVSSIDTTGYTYIELANGGKTFWIAAPLTKVKNGDHLRFVESMSMHNFTSKTLNRTFDRLIFVTSTQVKVNP</sequence>
<protein>
    <recommendedName>
        <fullName evidence="4">NrfJ-related protein</fullName>
    </recommendedName>
</protein>
<accession>A0A1G5SHL2</accession>
<gene>
    <name evidence="2" type="ORF">NSMM_600051</name>
</gene>
<evidence type="ECO:0000256" key="1">
    <source>
        <dbReference type="SAM" id="SignalP"/>
    </source>
</evidence>
<keyword evidence="3" id="KW-1185">Reference proteome</keyword>
<dbReference type="OrthoDB" id="9180842at2"/>
<feature type="signal peptide" evidence="1">
    <location>
        <begin position="1"/>
        <end position="24"/>
    </location>
</feature>
<keyword evidence="1" id="KW-0732">Signal</keyword>
<feature type="chain" id="PRO_5011706409" description="NrfJ-related protein" evidence="1">
    <location>
        <begin position="25"/>
        <end position="111"/>
    </location>
</feature>
<dbReference type="EMBL" id="FMWO01000070">
    <property type="protein sequence ID" value="SCZ86582.1"/>
    <property type="molecule type" value="Genomic_DNA"/>
</dbReference>
<organism evidence="2 3">
    <name type="scientific">Nitrosomonas mobilis</name>
    <dbReference type="NCBI Taxonomy" id="51642"/>
    <lineage>
        <taxon>Bacteria</taxon>
        <taxon>Pseudomonadati</taxon>
        <taxon>Pseudomonadota</taxon>
        <taxon>Betaproteobacteria</taxon>
        <taxon>Nitrosomonadales</taxon>
        <taxon>Nitrosomonadaceae</taxon>
        <taxon>Nitrosomonas</taxon>
    </lineage>
</organism>
<dbReference type="AlphaFoldDB" id="A0A1G5SHL2"/>
<dbReference type="RefSeq" id="WP_090287697.1">
    <property type="nucleotide sequence ID" value="NZ_FMWO01000070.1"/>
</dbReference>
<name>A0A1G5SHL2_9PROT</name>
<dbReference type="Proteomes" id="UP000198729">
    <property type="component" value="Unassembled WGS sequence"/>
</dbReference>
<evidence type="ECO:0008006" key="4">
    <source>
        <dbReference type="Google" id="ProtNLM"/>
    </source>
</evidence>
<dbReference type="STRING" id="51642.NSMM_600051"/>
<evidence type="ECO:0000313" key="2">
    <source>
        <dbReference type="EMBL" id="SCZ86582.1"/>
    </source>
</evidence>
<reference evidence="2 3" key="1">
    <citation type="submission" date="2016-10" db="EMBL/GenBank/DDBJ databases">
        <authorList>
            <person name="de Groot N.N."/>
        </authorList>
    </citation>
    <scope>NUCLEOTIDE SEQUENCE [LARGE SCALE GENOMIC DNA]</scope>
    <source>
        <strain evidence="2">1</strain>
    </source>
</reference>
<proteinExistence type="predicted"/>